<accession>A0AAD7EJC5</accession>
<proteinExistence type="predicted"/>
<gene>
    <name evidence="2" type="ORF">DFH08DRAFT_884520</name>
</gene>
<dbReference type="Pfam" id="PF00651">
    <property type="entry name" value="BTB"/>
    <property type="match status" value="1"/>
</dbReference>
<feature type="domain" description="BTB" evidence="1">
    <location>
        <begin position="13"/>
        <end position="72"/>
    </location>
</feature>
<sequence length="262" mass="28910">MAQISSRFCAPDADITLSSSSGLLFRVHRKNLETHSSAFGSASAATVAQPEPEPVALTEPSDVLELVLQFMYPQPQPDLRALEFRTLATLAEAVEKYEVYSALTLCRSQMESFVCAHPLEVLVYALRHGHTNLANEAAQQSMRCGVVEAMDILPPETFRDWIAYYERWHRATAKSLGYMATFPKHVPLVQKCTADPNPACTFRAELDAAGGWSRAICEMNLFVLSTDSRRATKLAATGGAQCRCTPRQPDCSIFARPAVFSF</sequence>
<dbReference type="SUPFAM" id="SSF54695">
    <property type="entry name" value="POZ domain"/>
    <property type="match status" value="1"/>
</dbReference>
<evidence type="ECO:0000259" key="1">
    <source>
        <dbReference type="PROSITE" id="PS50097"/>
    </source>
</evidence>
<evidence type="ECO:0000313" key="2">
    <source>
        <dbReference type="EMBL" id="KAJ7327427.1"/>
    </source>
</evidence>
<protein>
    <recommendedName>
        <fullName evidence="1">BTB domain-containing protein</fullName>
    </recommendedName>
</protein>
<reference evidence="2" key="1">
    <citation type="submission" date="2023-03" db="EMBL/GenBank/DDBJ databases">
        <title>Massive genome expansion in bonnet fungi (Mycena s.s.) driven by repeated elements and novel gene families across ecological guilds.</title>
        <authorList>
            <consortium name="Lawrence Berkeley National Laboratory"/>
            <person name="Harder C.B."/>
            <person name="Miyauchi S."/>
            <person name="Viragh M."/>
            <person name="Kuo A."/>
            <person name="Thoen E."/>
            <person name="Andreopoulos B."/>
            <person name="Lu D."/>
            <person name="Skrede I."/>
            <person name="Drula E."/>
            <person name="Henrissat B."/>
            <person name="Morin E."/>
            <person name="Kohler A."/>
            <person name="Barry K."/>
            <person name="LaButti K."/>
            <person name="Morin E."/>
            <person name="Salamov A."/>
            <person name="Lipzen A."/>
            <person name="Mereny Z."/>
            <person name="Hegedus B."/>
            <person name="Baldrian P."/>
            <person name="Stursova M."/>
            <person name="Weitz H."/>
            <person name="Taylor A."/>
            <person name="Grigoriev I.V."/>
            <person name="Nagy L.G."/>
            <person name="Martin F."/>
            <person name="Kauserud H."/>
        </authorList>
    </citation>
    <scope>NUCLEOTIDE SEQUENCE</scope>
    <source>
        <strain evidence="2">CBHHK002</strain>
    </source>
</reference>
<dbReference type="InterPro" id="IPR000210">
    <property type="entry name" value="BTB/POZ_dom"/>
</dbReference>
<keyword evidence="3" id="KW-1185">Reference proteome</keyword>
<dbReference type="AlphaFoldDB" id="A0AAD7EJC5"/>
<evidence type="ECO:0000313" key="3">
    <source>
        <dbReference type="Proteomes" id="UP001218218"/>
    </source>
</evidence>
<comment type="caution">
    <text evidence="2">The sequence shown here is derived from an EMBL/GenBank/DDBJ whole genome shotgun (WGS) entry which is preliminary data.</text>
</comment>
<dbReference type="InterPro" id="IPR011333">
    <property type="entry name" value="SKP1/BTB/POZ_sf"/>
</dbReference>
<dbReference type="PROSITE" id="PS50097">
    <property type="entry name" value="BTB"/>
    <property type="match status" value="1"/>
</dbReference>
<organism evidence="2 3">
    <name type="scientific">Mycena albidolilacea</name>
    <dbReference type="NCBI Taxonomy" id="1033008"/>
    <lineage>
        <taxon>Eukaryota</taxon>
        <taxon>Fungi</taxon>
        <taxon>Dikarya</taxon>
        <taxon>Basidiomycota</taxon>
        <taxon>Agaricomycotina</taxon>
        <taxon>Agaricomycetes</taxon>
        <taxon>Agaricomycetidae</taxon>
        <taxon>Agaricales</taxon>
        <taxon>Marasmiineae</taxon>
        <taxon>Mycenaceae</taxon>
        <taxon>Mycena</taxon>
    </lineage>
</organism>
<dbReference type="Proteomes" id="UP001218218">
    <property type="component" value="Unassembled WGS sequence"/>
</dbReference>
<name>A0AAD7EJC5_9AGAR</name>
<dbReference type="Gene3D" id="3.30.710.10">
    <property type="entry name" value="Potassium Channel Kv1.1, Chain A"/>
    <property type="match status" value="1"/>
</dbReference>
<dbReference type="EMBL" id="JARIHO010000041">
    <property type="protein sequence ID" value="KAJ7327427.1"/>
    <property type="molecule type" value="Genomic_DNA"/>
</dbReference>